<evidence type="ECO:0000313" key="2">
    <source>
        <dbReference type="EMBL" id="AMW99844.1"/>
    </source>
</evidence>
<dbReference type="PANTHER" id="PTHR43617">
    <property type="entry name" value="L-AMINO ACID N-ACETYLTRANSFERASE"/>
    <property type="match status" value="1"/>
</dbReference>
<keyword evidence="3" id="KW-1185">Reference proteome</keyword>
<dbReference type="OrthoDB" id="5292888at2"/>
<dbReference type="InterPro" id="IPR050276">
    <property type="entry name" value="MshD_Acetyltransferase"/>
</dbReference>
<gene>
    <name evidence="2" type="ORF">ATY39_10570</name>
</gene>
<dbReference type="InterPro" id="IPR016181">
    <property type="entry name" value="Acyl_CoA_acyltransferase"/>
</dbReference>
<dbReference type="Gene3D" id="3.40.630.30">
    <property type="match status" value="1"/>
</dbReference>
<dbReference type="EMBL" id="CP014806">
    <property type="protein sequence ID" value="AMW99844.1"/>
    <property type="molecule type" value="Genomic_DNA"/>
</dbReference>
<dbReference type="GO" id="GO:0016747">
    <property type="term" value="F:acyltransferase activity, transferring groups other than amino-acyl groups"/>
    <property type="evidence" value="ECO:0007669"/>
    <property type="project" value="InterPro"/>
</dbReference>
<accession>A0A143HDN4</accession>
<proteinExistence type="predicted"/>
<sequence>MEIRRAQSNDASGIAKVHVDSWRTTYKDIIPEDFLNNLSYTKRTELWEKNIASENNFVIIAVNNGGQIVGFADGWKREDNLVENASDLTSIYILEEYQGKGIGKLLMKELFKHFIQMGYERIFVEVLEENKTRLFYEHYGAKLIRKVQIQIGGKMLNELIYEWENVDEVLQKLRD</sequence>
<dbReference type="PROSITE" id="PS51186">
    <property type="entry name" value="GNAT"/>
    <property type="match status" value="1"/>
</dbReference>
<name>A0A143HDN4_9BACL</name>
<dbReference type="PANTHER" id="PTHR43617:SF30">
    <property type="entry name" value="HISTONE ACETYLTRANSFERASE"/>
    <property type="match status" value="1"/>
</dbReference>
<dbReference type="RefSeq" id="WP_066789578.1">
    <property type="nucleotide sequence ID" value="NZ_CP014806.1"/>
</dbReference>
<evidence type="ECO:0000313" key="3">
    <source>
        <dbReference type="Proteomes" id="UP000076021"/>
    </source>
</evidence>
<dbReference type="KEGG" id="rst:ATY39_10570"/>
<reference evidence="2 3" key="1">
    <citation type="journal article" date="2016" name="Genome Announc.">
        <title>Whole-Genome Sequence of Rummeliibacillus stabekisii Strain PP9 Isolated from Antarctic Soil.</title>
        <authorList>
            <person name="da Mota F.F."/>
            <person name="Vollu R.E."/>
            <person name="Jurelevicius D."/>
            <person name="Seldin L."/>
        </authorList>
    </citation>
    <scope>NUCLEOTIDE SEQUENCE [LARGE SCALE GENOMIC DNA]</scope>
    <source>
        <strain evidence="2 3">PP9</strain>
    </source>
</reference>
<dbReference type="InterPro" id="IPR000182">
    <property type="entry name" value="GNAT_dom"/>
</dbReference>
<organism evidence="2 3">
    <name type="scientific">Rummeliibacillus stabekisii</name>
    <dbReference type="NCBI Taxonomy" id="241244"/>
    <lineage>
        <taxon>Bacteria</taxon>
        <taxon>Bacillati</taxon>
        <taxon>Bacillota</taxon>
        <taxon>Bacilli</taxon>
        <taxon>Bacillales</taxon>
        <taxon>Caryophanaceae</taxon>
        <taxon>Rummeliibacillus</taxon>
    </lineage>
</organism>
<feature type="domain" description="N-acetyltransferase" evidence="1">
    <location>
        <begin position="1"/>
        <end position="167"/>
    </location>
</feature>
<dbReference type="CDD" id="cd04301">
    <property type="entry name" value="NAT_SF"/>
    <property type="match status" value="1"/>
</dbReference>
<reference evidence="3" key="2">
    <citation type="submission" date="2016-03" db="EMBL/GenBank/DDBJ databases">
        <authorList>
            <person name="Ploux O."/>
        </authorList>
    </citation>
    <scope>NUCLEOTIDE SEQUENCE [LARGE SCALE GENOMIC DNA]</scope>
    <source>
        <strain evidence="3">PP9</strain>
    </source>
</reference>
<protein>
    <submittedName>
        <fullName evidence="2">GNAT family acetyltransferase</fullName>
    </submittedName>
</protein>
<dbReference type="STRING" id="241244.ATY39_10570"/>
<dbReference type="SUPFAM" id="SSF55729">
    <property type="entry name" value="Acyl-CoA N-acyltransferases (Nat)"/>
    <property type="match status" value="1"/>
</dbReference>
<dbReference type="AlphaFoldDB" id="A0A143HDN4"/>
<dbReference type="Pfam" id="PF00583">
    <property type="entry name" value="Acetyltransf_1"/>
    <property type="match status" value="1"/>
</dbReference>
<dbReference type="Proteomes" id="UP000076021">
    <property type="component" value="Chromosome"/>
</dbReference>
<evidence type="ECO:0000259" key="1">
    <source>
        <dbReference type="PROSITE" id="PS51186"/>
    </source>
</evidence>
<keyword evidence="2" id="KW-0808">Transferase</keyword>